<proteinExistence type="inferred from homology"/>
<reference evidence="7 8" key="1">
    <citation type="submission" date="2016-10" db="EMBL/GenBank/DDBJ databases">
        <authorList>
            <person name="de Groot N.N."/>
        </authorList>
    </citation>
    <scope>NUCLEOTIDE SEQUENCE [LARGE SCALE GENOMIC DNA]</scope>
    <source>
        <strain evidence="7 8">DSM 26424</strain>
    </source>
</reference>
<keyword evidence="8" id="KW-1185">Reference proteome</keyword>
<evidence type="ECO:0000256" key="5">
    <source>
        <dbReference type="ARBA" id="ARBA00023237"/>
    </source>
</evidence>
<dbReference type="Pfam" id="PF06629">
    <property type="entry name" value="MipA"/>
    <property type="match status" value="1"/>
</dbReference>
<comment type="similarity">
    <text evidence="2">Belongs to the MipA/OmpV family.</text>
</comment>
<dbReference type="EMBL" id="FNEJ01000001">
    <property type="protein sequence ID" value="SDI10764.1"/>
    <property type="molecule type" value="Genomic_DNA"/>
</dbReference>
<evidence type="ECO:0000256" key="1">
    <source>
        <dbReference type="ARBA" id="ARBA00004442"/>
    </source>
</evidence>
<dbReference type="Proteomes" id="UP000199093">
    <property type="component" value="Unassembled WGS sequence"/>
</dbReference>
<evidence type="ECO:0000256" key="2">
    <source>
        <dbReference type="ARBA" id="ARBA00005722"/>
    </source>
</evidence>
<feature type="signal peptide" evidence="6">
    <location>
        <begin position="1"/>
        <end position="23"/>
    </location>
</feature>
<dbReference type="RefSeq" id="WP_089841958.1">
    <property type="nucleotide sequence ID" value="NZ_FNEJ01000001.1"/>
</dbReference>
<keyword evidence="4" id="KW-0472">Membrane</keyword>
<name>A0A1G8HVY3_9RHOB</name>
<evidence type="ECO:0000256" key="6">
    <source>
        <dbReference type="SAM" id="SignalP"/>
    </source>
</evidence>
<keyword evidence="3 6" id="KW-0732">Signal</keyword>
<evidence type="ECO:0000313" key="8">
    <source>
        <dbReference type="Proteomes" id="UP000199093"/>
    </source>
</evidence>
<organism evidence="7 8">
    <name type="scientific">Salipiger marinus</name>
    <dbReference type="NCBI Taxonomy" id="555512"/>
    <lineage>
        <taxon>Bacteria</taxon>
        <taxon>Pseudomonadati</taxon>
        <taxon>Pseudomonadota</taxon>
        <taxon>Alphaproteobacteria</taxon>
        <taxon>Rhodobacterales</taxon>
        <taxon>Roseobacteraceae</taxon>
        <taxon>Salipiger</taxon>
    </lineage>
</organism>
<evidence type="ECO:0000256" key="3">
    <source>
        <dbReference type="ARBA" id="ARBA00022729"/>
    </source>
</evidence>
<dbReference type="AlphaFoldDB" id="A0A1G8HVY3"/>
<dbReference type="PANTHER" id="PTHR38776">
    <property type="entry name" value="MLTA-INTERACTING PROTEIN-RELATED"/>
    <property type="match status" value="1"/>
</dbReference>
<dbReference type="InterPro" id="IPR010583">
    <property type="entry name" value="MipA"/>
</dbReference>
<dbReference type="PANTHER" id="PTHR38776:SF1">
    <property type="entry name" value="MLTA-INTERACTING PROTEIN-RELATED"/>
    <property type="match status" value="1"/>
</dbReference>
<dbReference type="OrthoDB" id="5462484at2"/>
<comment type="subcellular location">
    <subcellularLocation>
        <location evidence="1">Cell outer membrane</location>
    </subcellularLocation>
</comment>
<sequence>MTLSRLTSAAALALALGSGAAVAQNAPTDGPGLTFTLRGGVASTPEYFGSDEYSAAPDLGFRFNSLQLNDGSGFGSADPWAESLGFNVHGAFRYIGERDSSDFDELRGLDDIDDAVELGLGVGYGTDNFYAFLDARRGFGGHESWVGEAGMDLIYRPDDRWRFSAGPRLFWGSDGYADTYFGVSPSEAASSSLGAYDAEGGLLSAGVEVGARYRINDDWGVEGALTYDRYMNDAEDSPIVEAGSDDQWGVRLGLTRTFRLRF</sequence>
<dbReference type="GO" id="GO:0009279">
    <property type="term" value="C:cell outer membrane"/>
    <property type="evidence" value="ECO:0007669"/>
    <property type="project" value="UniProtKB-SubCell"/>
</dbReference>
<keyword evidence="5" id="KW-0998">Cell outer membrane</keyword>
<protein>
    <submittedName>
        <fullName evidence="7">Outer membrane scaffolding protein for murein synthesis, MipA/OmpV family</fullName>
    </submittedName>
</protein>
<evidence type="ECO:0000256" key="4">
    <source>
        <dbReference type="ARBA" id="ARBA00023136"/>
    </source>
</evidence>
<feature type="chain" id="PRO_5011449718" evidence="6">
    <location>
        <begin position="24"/>
        <end position="262"/>
    </location>
</feature>
<evidence type="ECO:0000313" key="7">
    <source>
        <dbReference type="EMBL" id="SDI10764.1"/>
    </source>
</evidence>
<gene>
    <name evidence="7" type="ORF">SAMN04487993_100173</name>
</gene>
<dbReference type="STRING" id="555512.SAMN04487993_100173"/>
<accession>A0A1G8HVY3</accession>